<dbReference type="Proteomes" id="UP000291269">
    <property type="component" value="Unassembled WGS sequence"/>
</dbReference>
<feature type="domain" description="DUF11" evidence="1">
    <location>
        <begin position="171"/>
        <end position="256"/>
    </location>
</feature>
<dbReference type="PANTHER" id="PTHR34819:SF3">
    <property type="entry name" value="CELL SURFACE PROTEIN"/>
    <property type="match status" value="1"/>
</dbReference>
<protein>
    <submittedName>
        <fullName evidence="2">DUF11 domain-containing protein</fullName>
    </submittedName>
</protein>
<dbReference type="Gene3D" id="2.60.40.740">
    <property type="match status" value="1"/>
</dbReference>
<evidence type="ECO:0000313" key="2">
    <source>
        <dbReference type="EMBL" id="RXZ62264.1"/>
    </source>
</evidence>
<evidence type="ECO:0000259" key="1">
    <source>
        <dbReference type="Pfam" id="PF01345"/>
    </source>
</evidence>
<dbReference type="EMBL" id="SDOZ01000002">
    <property type="protein sequence ID" value="RXZ62264.1"/>
    <property type="molecule type" value="Genomic_DNA"/>
</dbReference>
<dbReference type="Pfam" id="PF01345">
    <property type="entry name" value="DUF11"/>
    <property type="match status" value="2"/>
</dbReference>
<dbReference type="PANTHER" id="PTHR34819">
    <property type="entry name" value="LARGE CYSTEINE-RICH PERIPLASMIC PROTEIN OMCB"/>
    <property type="match status" value="1"/>
</dbReference>
<proteinExistence type="predicted"/>
<comment type="caution">
    <text evidence="2">The sequence shown here is derived from an EMBL/GenBank/DDBJ whole genome shotgun (WGS) entry which is preliminary data.</text>
</comment>
<reference evidence="2 3" key="1">
    <citation type="journal article" date="2019" name="Gut">
        <title>Antibiotics-induced monodominance of a novel gut bacterial order.</title>
        <authorList>
            <person name="Hildebrand F."/>
            <person name="Moitinho-Silva L."/>
            <person name="Blasche S."/>
            <person name="Jahn M.T."/>
            <person name="Gossmann T.I."/>
            <person name="Heuerta-Cepas J."/>
            <person name="Hercog R."/>
            <person name="Luetge M."/>
            <person name="Bahram M."/>
            <person name="Pryszlak A."/>
            <person name="Alves R.J."/>
            <person name="Waszak S.M."/>
            <person name="Zhu A."/>
            <person name="Ye L."/>
            <person name="Costea P.I."/>
            <person name="Aalvink S."/>
            <person name="Belzer C."/>
            <person name="Forslund S.K."/>
            <person name="Sunagawa S."/>
            <person name="Hentschel U."/>
            <person name="Merten C."/>
            <person name="Patil K.R."/>
            <person name="Benes V."/>
            <person name="Bork P."/>
        </authorList>
    </citation>
    <scope>NUCLEOTIDE SEQUENCE [LARGE SCALE GENOMIC DNA]</scope>
    <source>
        <strain evidence="2 3">HDS1380</strain>
    </source>
</reference>
<dbReference type="AlphaFoldDB" id="A0A4Q2KCE5"/>
<dbReference type="InterPro" id="IPR051172">
    <property type="entry name" value="Chlamydia_OmcB"/>
</dbReference>
<dbReference type="NCBIfam" id="TIGR01451">
    <property type="entry name" value="B_ant_repeat"/>
    <property type="match status" value="2"/>
</dbReference>
<accession>A0A4Q2KCE5</accession>
<organism evidence="2 3">
    <name type="scientific">Candidatus Borkfalkia ceftriaxoniphila</name>
    <dbReference type="NCBI Taxonomy" id="2508949"/>
    <lineage>
        <taxon>Bacteria</taxon>
        <taxon>Bacillati</taxon>
        <taxon>Bacillota</taxon>
        <taxon>Clostridia</taxon>
        <taxon>Christensenellales</taxon>
        <taxon>Christensenellaceae</taxon>
        <taxon>Candidatus Borkfalkia</taxon>
    </lineage>
</organism>
<dbReference type="InterPro" id="IPR047589">
    <property type="entry name" value="DUF11_rpt"/>
</dbReference>
<keyword evidence="3" id="KW-1185">Reference proteome</keyword>
<gene>
    <name evidence="2" type="ORF">ESZ91_07680</name>
</gene>
<name>A0A4Q2KCE5_9FIRM</name>
<dbReference type="InterPro" id="IPR001434">
    <property type="entry name" value="OmcB-like_DUF11"/>
</dbReference>
<evidence type="ECO:0000313" key="3">
    <source>
        <dbReference type="Proteomes" id="UP000291269"/>
    </source>
</evidence>
<feature type="domain" description="DUF11" evidence="1">
    <location>
        <begin position="43"/>
        <end position="148"/>
    </location>
</feature>
<dbReference type="RefSeq" id="WP_129225803.1">
    <property type="nucleotide sequence ID" value="NZ_SDOZ01000002.1"/>
</dbReference>
<sequence length="257" mass="27050">MIILNQSNVTFDYVLPDQSTQSGEQNSNVVQTEVLSSSVSKVKSSDKAFLNEGETARQKVVVTNNSSAYLAALIFKDIMTSGATYVAGSVAINGVAQPSYDLSAGFPLPDLPAGGSVTVEYTILANNPKTDNSVTNNGAVTYTVNDPVRGPVTYTENTNPVTIALISTRMSVVKSVDKAYAVSGEILHYTSLITNTGTLNKTNLVFYDPIPAGTTFVAGSVKINGVSYPAYNPAVGFPLSDLAVGQSVTVEFDVKVV</sequence>
<dbReference type="OrthoDB" id="21834at2"/>